<dbReference type="SUPFAM" id="SSF89442">
    <property type="entry name" value="Hypothetical protein YojF"/>
    <property type="match status" value="1"/>
</dbReference>
<dbReference type="Proteomes" id="UP001589609">
    <property type="component" value="Unassembled WGS sequence"/>
</dbReference>
<evidence type="ECO:0000313" key="1">
    <source>
        <dbReference type="EMBL" id="MFB9757219.1"/>
    </source>
</evidence>
<dbReference type="Gene3D" id="2.70.180.10">
    <property type="entry name" value="Hypothetical protein YojF"/>
    <property type="match status" value="1"/>
</dbReference>
<protein>
    <submittedName>
        <fullName evidence="1">YojF family protein</fullName>
    </submittedName>
</protein>
<name>A0ABV5W9E7_9BACI</name>
<dbReference type="RefSeq" id="WP_379947533.1">
    <property type="nucleotide sequence ID" value="NZ_JBHMAF010000008.1"/>
</dbReference>
<dbReference type="EMBL" id="JBHMAF010000008">
    <property type="protein sequence ID" value="MFB9757219.1"/>
    <property type="molecule type" value="Genomic_DNA"/>
</dbReference>
<reference evidence="1 2" key="1">
    <citation type="submission" date="2024-09" db="EMBL/GenBank/DDBJ databases">
        <authorList>
            <person name="Sun Q."/>
            <person name="Mori K."/>
        </authorList>
    </citation>
    <scope>NUCLEOTIDE SEQUENCE [LARGE SCALE GENOMIC DNA]</scope>
    <source>
        <strain evidence="1 2">JCM 11201</strain>
    </source>
</reference>
<keyword evidence="2" id="KW-1185">Reference proteome</keyword>
<accession>A0ABV5W9E7</accession>
<comment type="caution">
    <text evidence="1">The sequence shown here is derived from an EMBL/GenBank/DDBJ whole genome shotgun (WGS) entry which is preliminary data.</text>
</comment>
<organism evidence="1 2">
    <name type="scientific">Ectobacillus funiculus</name>
    <dbReference type="NCBI Taxonomy" id="137993"/>
    <lineage>
        <taxon>Bacteria</taxon>
        <taxon>Bacillati</taxon>
        <taxon>Bacillota</taxon>
        <taxon>Bacilli</taxon>
        <taxon>Bacillales</taxon>
        <taxon>Bacillaceae</taxon>
        <taxon>Ectobacillus</taxon>
    </lineage>
</organism>
<evidence type="ECO:0000313" key="2">
    <source>
        <dbReference type="Proteomes" id="UP001589609"/>
    </source>
</evidence>
<dbReference type="InterPro" id="IPR014934">
    <property type="entry name" value="DUF1806"/>
</dbReference>
<proteinExistence type="predicted"/>
<dbReference type="InterPro" id="IPR036492">
    <property type="entry name" value="YojF_sf"/>
</dbReference>
<dbReference type="Pfam" id="PF08830">
    <property type="entry name" value="DUF1806"/>
    <property type="match status" value="1"/>
</dbReference>
<sequence length="115" mass="12979">MDRIQDKTAIQTEIDSFANQDVYVHLETTNGAYATHTNEKVMTVGAFMRNARISFERGTIAGTNPYRIGLKMEHGWVYAEGITHWLKDEKGRLLLSGHDNLGRLAVALQLSKEPF</sequence>
<gene>
    <name evidence="1" type="ORF">ACFFMS_01445</name>
</gene>